<feature type="transmembrane region" description="Helical" evidence="5">
    <location>
        <begin position="350"/>
        <end position="370"/>
    </location>
</feature>
<accession>A0A1Y2IXH8</accession>
<dbReference type="Proteomes" id="UP000193067">
    <property type="component" value="Unassembled WGS sequence"/>
</dbReference>
<protein>
    <submittedName>
        <fullName evidence="7">MFS general substrate transporter</fullName>
    </submittedName>
</protein>
<dbReference type="SUPFAM" id="SSF103473">
    <property type="entry name" value="MFS general substrate transporter"/>
    <property type="match status" value="1"/>
</dbReference>
<comment type="subcellular location">
    <subcellularLocation>
        <location evidence="1">Membrane</location>
        <topology evidence="1">Multi-pass membrane protein</topology>
    </subcellularLocation>
</comment>
<feature type="transmembrane region" description="Helical" evidence="5">
    <location>
        <begin position="122"/>
        <end position="142"/>
    </location>
</feature>
<evidence type="ECO:0000256" key="4">
    <source>
        <dbReference type="ARBA" id="ARBA00023136"/>
    </source>
</evidence>
<dbReference type="InterPro" id="IPR011701">
    <property type="entry name" value="MFS"/>
</dbReference>
<organism evidence="7 8">
    <name type="scientific">Trametes coccinea (strain BRFM310)</name>
    <name type="common">Pycnoporus coccineus</name>
    <dbReference type="NCBI Taxonomy" id="1353009"/>
    <lineage>
        <taxon>Eukaryota</taxon>
        <taxon>Fungi</taxon>
        <taxon>Dikarya</taxon>
        <taxon>Basidiomycota</taxon>
        <taxon>Agaricomycotina</taxon>
        <taxon>Agaricomycetes</taxon>
        <taxon>Polyporales</taxon>
        <taxon>Polyporaceae</taxon>
        <taxon>Trametes</taxon>
    </lineage>
</organism>
<dbReference type="EMBL" id="KZ084091">
    <property type="protein sequence ID" value="OSD05879.1"/>
    <property type="molecule type" value="Genomic_DNA"/>
</dbReference>
<feature type="transmembrane region" description="Helical" evidence="5">
    <location>
        <begin position="390"/>
        <end position="410"/>
    </location>
</feature>
<evidence type="ECO:0000256" key="5">
    <source>
        <dbReference type="SAM" id="Phobius"/>
    </source>
</evidence>
<feature type="transmembrane region" description="Helical" evidence="5">
    <location>
        <begin position="223"/>
        <end position="245"/>
    </location>
</feature>
<feature type="transmembrane region" description="Helical" evidence="5">
    <location>
        <begin position="288"/>
        <end position="307"/>
    </location>
</feature>
<feature type="transmembrane region" description="Helical" evidence="5">
    <location>
        <begin position="93"/>
        <end position="116"/>
    </location>
</feature>
<dbReference type="InterPro" id="IPR036259">
    <property type="entry name" value="MFS_trans_sf"/>
</dbReference>
<feature type="transmembrane region" description="Helical" evidence="5">
    <location>
        <begin position="257"/>
        <end position="281"/>
    </location>
</feature>
<evidence type="ECO:0000256" key="2">
    <source>
        <dbReference type="ARBA" id="ARBA00022692"/>
    </source>
</evidence>
<dbReference type="Gene3D" id="1.20.1250.20">
    <property type="entry name" value="MFS general substrate transporter like domains"/>
    <property type="match status" value="2"/>
</dbReference>
<dbReference type="PANTHER" id="PTHR42718">
    <property type="entry name" value="MAJOR FACILITATOR SUPERFAMILY MULTIDRUG TRANSPORTER MFSC"/>
    <property type="match status" value="1"/>
</dbReference>
<evidence type="ECO:0000313" key="7">
    <source>
        <dbReference type="EMBL" id="OSD05879.1"/>
    </source>
</evidence>
<keyword evidence="3 5" id="KW-1133">Transmembrane helix</keyword>
<dbReference type="GO" id="GO:0022857">
    <property type="term" value="F:transmembrane transporter activity"/>
    <property type="evidence" value="ECO:0007669"/>
    <property type="project" value="InterPro"/>
</dbReference>
<evidence type="ECO:0000313" key="8">
    <source>
        <dbReference type="Proteomes" id="UP000193067"/>
    </source>
</evidence>
<dbReference type="PROSITE" id="PS50850">
    <property type="entry name" value="MFS"/>
    <property type="match status" value="1"/>
</dbReference>
<sequence>MHGWLPLTFAQAHPGRFHPSRWTTRRGVWASQNPVRRSSPLGRLLAWKCIFAQLHRFCILRAFSGVGGGIMVPNAIALLCITFPPGPKRNLALGMFGAAAPVGAAGGSIFCGVIFQFAAWKWVFIFLALLGLVVFGIAFIATPADAPLAPNGQIDIVGSVLGVSALFLFNFVWNQAPVVGWPTPYEYILLIVSILCAATFIFWEARIAKEPVLPLSIWTRPSFGAIVAVVCLSLMGFGVFLWYLFLWNTNLRGYSLTATGASVAPFILTAGTMAVISAMLVSRVRVEIIMALGVCSIGIANILLATMPVHETYWAQVFPAIVIAGAGPDLLLTAAQVIASNAVRRAEQGVAGSLIGVVNTYALSTGLGFAGTVETYVNDHGRDVVKGYRGALYLGIGFCVLGLALNLLFVRMPADTKRGWDEDDLKEREVASAGVEEKSSAEA</sequence>
<keyword evidence="4 5" id="KW-0472">Membrane</keyword>
<dbReference type="OrthoDB" id="440755at2759"/>
<dbReference type="GO" id="GO:0016020">
    <property type="term" value="C:membrane"/>
    <property type="evidence" value="ECO:0007669"/>
    <property type="project" value="UniProtKB-SubCell"/>
</dbReference>
<feature type="domain" description="Major facilitator superfamily (MFS) profile" evidence="6">
    <location>
        <begin position="1"/>
        <end position="414"/>
    </location>
</feature>
<keyword evidence="2 5" id="KW-0812">Transmembrane</keyword>
<feature type="transmembrane region" description="Helical" evidence="5">
    <location>
        <begin position="185"/>
        <end position="203"/>
    </location>
</feature>
<feature type="transmembrane region" description="Helical" evidence="5">
    <location>
        <begin position="154"/>
        <end position="173"/>
    </location>
</feature>
<reference evidence="7 8" key="1">
    <citation type="journal article" date="2015" name="Biotechnol. Biofuels">
        <title>Enhanced degradation of softwood versus hardwood by the white-rot fungus Pycnoporus coccineus.</title>
        <authorList>
            <person name="Couturier M."/>
            <person name="Navarro D."/>
            <person name="Chevret D."/>
            <person name="Henrissat B."/>
            <person name="Piumi F."/>
            <person name="Ruiz-Duenas F.J."/>
            <person name="Martinez A.T."/>
            <person name="Grigoriev I.V."/>
            <person name="Riley R."/>
            <person name="Lipzen A."/>
            <person name="Berrin J.G."/>
            <person name="Master E.R."/>
            <person name="Rosso M.N."/>
        </authorList>
    </citation>
    <scope>NUCLEOTIDE SEQUENCE [LARGE SCALE GENOMIC DNA]</scope>
    <source>
        <strain evidence="7 8">BRFM310</strain>
    </source>
</reference>
<name>A0A1Y2IXH8_TRAC3</name>
<dbReference type="PANTHER" id="PTHR42718:SF41">
    <property type="entry name" value="MFS TRANSPORTER OF UNKOWN SPECIFICITY (AFU_ORTHOLOGUE AFUA_5G09940)-RELATED"/>
    <property type="match status" value="1"/>
</dbReference>
<dbReference type="InterPro" id="IPR020846">
    <property type="entry name" value="MFS_dom"/>
</dbReference>
<evidence type="ECO:0000256" key="1">
    <source>
        <dbReference type="ARBA" id="ARBA00004141"/>
    </source>
</evidence>
<feature type="transmembrane region" description="Helical" evidence="5">
    <location>
        <begin position="62"/>
        <end position="81"/>
    </location>
</feature>
<gene>
    <name evidence="7" type="ORF">PYCCODRAFT_1052275</name>
</gene>
<evidence type="ECO:0000256" key="3">
    <source>
        <dbReference type="ARBA" id="ARBA00022989"/>
    </source>
</evidence>
<keyword evidence="8" id="KW-1185">Reference proteome</keyword>
<evidence type="ECO:0000259" key="6">
    <source>
        <dbReference type="PROSITE" id="PS50850"/>
    </source>
</evidence>
<proteinExistence type="predicted"/>
<dbReference type="AlphaFoldDB" id="A0A1Y2IXH8"/>
<dbReference type="Pfam" id="PF07690">
    <property type="entry name" value="MFS_1"/>
    <property type="match status" value="1"/>
</dbReference>